<organism evidence="1 2">
    <name type="scientific">Loigolactobacillus zhaoyuanensis</name>
    <dbReference type="NCBI Taxonomy" id="2486017"/>
    <lineage>
        <taxon>Bacteria</taxon>
        <taxon>Bacillati</taxon>
        <taxon>Bacillota</taxon>
        <taxon>Bacilli</taxon>
        <taxon>Lactobacillales</taxon>
        <taxon>Lactobacillaceae</taxon>
        <taxon>Loigolactobacillus</taxon>
    </lineage>
</organism>
<reference evidence="1 2" key="1">
    <citation type="submission" date="2024-08" db="EMBL/GenBank/DDBJ databases">
        <authorList>
            <person name="Arias E."/>
        </authorList>
    </citation>
    <scope>NUCLEOTIDE SEQUENCE [LARGE SCALE GENOMIC DNA]</scope>
    <source>
        <strain evidence="1 2">FAM 25317</strain>
    </source>
</reference>
<name>A0ABW8UAL8_9LACO</name>
<dbReference type="EMBL" id="JBGQPK010000003">
    <property type="protein sequence ID" value="MFL2028320.1"/>
    <property type="molecule type" value="Genomic_DNA"/>
</dbReference>
<keyword evidence="2" id="KW-1185">Reference proteome</keyword>
<evidence type="ECO:0000313" key="1">
    <source>
        <dbReference type="EMBL" id="MFL2028320.1"/>
    </source>
</evidence>
<dbReference type="RefSeq" id="WP_407136809.1">
    <property type="nucleotide sequence ID" value="NZ_JBGQPK010000003.1"/>
</dbReference>
<accession>A0ABW8UAL8</accession>
<proteinExistence type="predicted"/>
<sequence length="123" mass="13800">MKRKLRNILQVIEEHGDRTDKLVSPNTLQLIFAAQPQFVDDLIIDTEVYQLLKLYAPDAAVVVSAPITELPKYFQKMFQKTSSTAAAAYKAHVLPISSVTVTVELTTDAKHHDTGTLSIQFWD</sequence>
<comment type="caution">
    <text evidence="1">The sequence shown here is derived from an EMBL/GenBank/DDBJ whole genome shotgun (WGS) entry which is preliminary data.</text>
</comment>
<gene>
    <name evidence="1" type="ORF">ACEN34_01685</name>
</gene>
<dbReference type="Proteomes" id="UP001625389">
    <property type="component" value="Unassembled WGS sequence"/>
</dbReference>
<evidence type="ECO:0000313" key="2">
    <source>
        <dbReference type="Proteomes" id="UP001625389"/>
    </source>
</evidence>
<protein>
    <submittedName>
        <fullName evidence="1">Uncharacterized protein</fullName>
    </submittedName>
</protein>